<gene>
    <name evidence="4" type="ORF">NAEGRDRAFT_81939</name>
</gene>
<feature type="compositionally biased region" description="Low complexity" evidence="1">
    <location>
        <begin position="13"/>
        <end position="26"/>
    </location>
</feature>
<evidence type="ECO:0000256" key="1">
    <source>
        <dbReference type="SAM" id="MobiDB-lite"/>
    </source>
</evidence>
<evidence type="ECO:0000313" key="4">
    <source>
        <dbReference type="EMBL" id="EFC37309.1"/>
    </source>
</evidence>
<protein>
    <submittedName>
        <fullName evidence="4">PAP2 family protein</fullName>
    </submittedName>
</protein>
<feature type="region of interest" description="Disordered" evidence="1">
    <location>
        <begin position="13"/>
        <end position="36"/>
    </location>
</feature>
<organism evidence="5">
    <name type="scientific">Naegleria gruberi</name>
    <name type="common">Amoeba</name>
    <dbReference type="NCBI Taxonomy" id="5762"/>
    <lineage>
        <taxon>Eukaryota</taxon>
        <taxon>Discoba</taxon>
        <taxon>Heterolobosea</taxon>
        <taxon>Tetramitia</taxon>
        <taxon>Eutetramitia</taxon>
        <taxon>Vahlkampfiidae</taxon>
        <taxon>Naegleria</taxon>
    </lineage>
</organism>
<dbReference type="AlphaFoldDB" id="D2W0L1"/>
<dbReference type="EMBL" id="GG738919">
    <property type="protein sequence ID" value="EFC37309.1"/>
    <property type="molecule type" value="Genomic_DNA"/>
</dbReference>
<feature type="compositionally biased region" description="Basic and acidic residues" evidence="1">
    <location>
        <begin position="27"/>
        <end position="36"/>
    </location>
</feature>
<keyword evidence="5" id="KW-1185">Reference proteome</keyword>
<dbReference type="OMA" id="HCSIATY"/>
<dbReference type="KEGG" id="ngr:NAEGRDRAFT_81939"/>
<dbReference type="InterPro" id="IPR026841">
    <property type="entry name" value="Aur1/Ipt1"/>
</dbReference>
<dbReference type="GeneID" id="8853700"/>
<name>D2W0L1_NAEGR</name>
<keyword evidence="2" id="KW-0812">Transmembrane</keyword>
<evidence type="ECO:0000259" key="3">
    <source>
        <dbReference type="Pfam" id="PF14378"/>
    </source>
</evidence>
<dbReference type="GO" id="GO:0016020">
    <property type="term" value="C:membrane"/>
    <property type="evidence" value="ECO:0007669"/>
    <property type="project" value="UniProtKB-SubCell"/>
</dbReference>
<accession>D2W0L1</accession>
<sequence length="275" mass="30858">MAKDNHNDVAVISASSVSSSNSSTINSKEKSTSTPNHHDGVKDLITLFVMVVVISISQYLVGTYLQFNNFSMEMYFALTFVGIFTLVGGFELYFKTQRIVISNYQSKKDYIIAHSFIDDLIPFIPHSIYLYTFGDLFIMSCLIPTSPNLETIIRIFFGMLVVCVMQCLVFLIFPSTIPDNYRHAIDEYQTKYGKIDSYTYSFYKKMYGVDLHANAIPSGHCSIATYLAMTQWNVLGPITLLNPLLIAISCVCTKQHAALDTIVGILFGLLIYSVV</sequence>
<reference evidence="4 5" key="1">
    <citation type="journal article" date="2010" name="Cell">
        <title>The genome of Naegleria gruberi illuminates early eukaryotic versatility.</title>
        <authorList>
            <person name="Fritz-Laylin L.K."/>
            <person name="Prochnik S.E."/>
            <person name="Ginger M.L."/>
            <person name="Dacks J.B."/>
            <person name="Carpenter M.L."/>
            <person name="Field M.C."/>
            <person name="Kuo A."/>
            <person name="Paredez A."/>
            <person name="Chapman J."/>
            <person name="Pham J."/>
            <person name="Shu S."/>
            <person name="Neupane R."/>
            <person name="Cipriano M."/>
            <person name="Mancuso J."/>
            <person name="Tu H."/>
            <person name="Salamov A."/>
            <person name="Lindquist E."/>
            <person name="Shapiro H."/>
            <person name="Lucas S."/>
            <person name="Grigoriev I.V."/>
            <person name="Cande W.Z."/>
            <person name="Fulton C."/>
            <person name="Rokhsar D.S."/>
            <person name="Dawson S.C."/>
        </authorList>
    </citation>
    <scope>NUCLEOTIDE SEQUENCE [LARGE SCALE GENOMIC DNA]</scope>
    <source>
        <strain evidence="4 5">NEG-M</strain>
    </source>
</reference>
<dbReference type="Proteomes" id="UP000006671">
    <property type="component" value="Unassembled WGS sequence"/>
</dbReference>
<dbReference type="Pfam" id="PF14378">
    <property type="entry name" value="PAP2_3"/>
    <property type="match status" value="1"/>
</dbReference>
<dbReference type="OrthoDB" id="10259341at2759"/>
<proteinExistence type="predicted"/>
<keyword evidence="2" id="KW-0472">Membrane</keyword>
<feature type="transmembrane region" description="Helical" evidence="2">
    <location>
        <begin position="74"/>
        <end position="94"/>
    </location>
</feature>
<evidence type="ECO:0000313" key="5">
    <source>
        <dbReference type="Proteomes" id="UP000006671"/>
    </source>
</evidence>
<dbReference type="VEuPathDB" id="AmoebaDB:NAEGRDRAFT_81939"/>
<feature type="transmembrane region" description="Helical" evidence="2">
    <location>
        <begin position="152"/>
        <end position="173"/>
    </location>
</feature>
<dbReference type="InParanoid" id="D2W0L1"/>
<keyword evidence="2" id="KW-1133">Transmembrane helix</keyword>
<dbReference type="RefSeq" id="XP_002670053.1">
    <property type="nucleotide sequence ID" value="XM_002670007.1"/>
</dbReference>
<evidence type="ECO:0000256" key="2">
    <source>
        <dbReference type="SAM" id="Phobius"/>
    </source>
</evidence>
<feature type="domain" description="Inositolphosphotransferase Aur1/Ipt1" evidence="3">
    <location>
        <begin position="146"/>
        <end position="272"/>
    </location>
</feature>
<feature type="transmembrane region" description="Helical" evidence="2">
    <location>
        <begin position="44"/>
        <end position="62"/>
    </location>
</feature>